<keyword evidence="1" id="KW-0472">Membrane</keyword>
<dbReference type="InterPro" id="IPR010690">
    <property type="entry name" value="YqfD"/>
</dbReference>
<accession>A0ABV1I6H7</accession>
<gene>
    <name evidence="2" type="ORF">AAAU18_01490</name>
</gene>
<organism evidence="2 3">
    <name type="scientific">Coprococcus aceti</name>
    <dbReference type="NCBI Taxonomy" id="2981786"/>
    <lineage>
        <taxon>Bacteria</taxon>
        <taxon>Bacillati</taxon>
        <taxon>Bacillota</taxon>
        <taxon>Clostridia</taxon>
        <taxon>Lachnospirales</taxon>
        <taxon>Lachnospiraceae</taxon>
        <taxon>Coprococcus</taxon>
    </lineage>
</organism>
<feature type="transmembrane region" description="Helical" evidence="1">
    <location>
        <begin position="103"/>
        <end position="125"/>
    </location>
</feature>
<keyword evidence="1" id="KW-1133">Transmembrane helix</keyword>
<evidence type="ECO:0000313" key="3">
    <source>
        <dbReference type="Proteomes" id="UP001494672"/>
    </source>
</evidence>
<keyword evidence="1" id="KW-0812">Transmembrane</keyword>
<protein>
    <submittedName>
        <fullName evidence="2">Sporulation protein YqfD</fullName>
    </submittedName>
</protein>
<dbReference type="Pfam" id="PF06898">
    <property type="entry name" value="YqfD"/>
    <property type="match status" value="1"/>
</dbReference>
<dbReference type="RefSeq" id="WP_082419751.1">
    <property type="nucleotide sequence ID" value="NZ_JBBNGJ010000001.1"/>
</dbReference>
<reference evidence="2 3" key="1">
    <citation type="submission" date="2024-04" db="EMBL/GenBank/DDBJ databases">
        <title>Human intestinal bacterial collection.</title>
        <authorList>
            <person name="Pauvert C."/>
            <person name="Hitch T.C.A."/>
            <person name="Clavel T."/>
        </authorList>
    </citation>
    <scope>NUCLEOTIDE SEQUENCE [LARGE SCALE GENOMIC DNA]</scope>
    <source>
        <strain evidence="2 3">CLA-AA-H181</strain>
    </source>
</reference>
<dbReference type="EMBL" id="JBBNGJ010000001">
    <property type="protein sequence ID" value="MEQ2591586.1"/>
    <property type="molecule type" value="Genomic_DNA"/>
</dbReference>
<sequence>MNIRREIRGVCYVSCDSRAALRLMNICSHKGIRTWCERDVKKNRKKNGSKQNDSKWNGKAENFFIYSDDRKRLEEIADKCMIDIRIAEKKTLRTGLLGNRKRISILLGVLLFLLFVYWESGYVWYIEIDGCEDYTSEEIADLIEMEYPCYGHRKKSIDLSELTDMLTDNLGEICWASCSISGTKLTVALKESVDVFTVPEDGRPCDLVATMDCTIYSLVASAGTPVASVGDEVKKGDTLISGTVNIYNDDSEVVDTVFVPASGEIYGLCDVEYRDVVESELQEKETTDRKVNKVDIKIGHRVFTPYKTAASDGSYDLSAEEKRLHIGDMYFPLSVNIERKVFYKVNTRKLTDKEQKDRLNQHLHVYIGKMQEKGVQIVRKNVIITNERGEASAEGDISIRLPVAVPRYIDVNNTSGSEEVEPD</sequence>
<proteinExistence type="predicted"/>
<dbReference type="Proteomes" id="UP001494672">
    <property type="component" value="Unassembled WGS sequence"/>
</dbReference>
<evidence type="ECO:0000313" key="2">
    <source>
        <dbReference type="EMBL" id="MEQ2591586.1"/>
    </source>
</evidence>
<evidence type="ECO:0000256" key="1">
    <source>
        <dbReference type="SAM" id="Phobius"/>
    </source>
</evidence>
<comment type="caution">
    <text evidence="2">The sequence shown here is derived from an EMBL/GenBank/DDBJ whole genome shotgun (WGS) entry which is preliminary data.</text>
</comment>
<name>A0ABV1I6H7_9FIRM</name>
<keyword evidence="3" id="KW-1185">Reference proteome</keyword>